<protein>
    <submittedName>
        <fullName evidence="2">Methyltransferase domain-containing protein</fullName>
    </submittedName>
</protein>
<feature type="domain" description="Methyltransferase type 11" evidence="1">
    <location>
        <begin position="44"/>
        <end position="138"/>
    </location>
</feature>
<proteinExistence type="predicted"/>
<dbReference type="Pfam" id="PF08241">
    <property type="entry name" value="Methyltransf_11"/>
    <property type="match status" value="1"/>
</dbReference>
<organism evidence="2 3">
    <name type="scientific">Pseudahrensia aquimaris</name>
    <dbReference type="NCBI Taxonomy" id="744461"/>
    <lineage>
        <taxon>Bacteria</taxon>
        <taxon>Pseudomonadati</taxon>
        <taxon>Pseudomonadota</taxon>
        <taxon>Alphaproteobacteria</taxon>
        <taxon>Hyphomicrobiales</taxon>
        <taxon>Ahrensiaceae</taxon>
        <taxon>Pseudahrensia</taxon>
    </lineage>
</organism>
<evidence type="ECO:0000313" key="3">
    <source>
        <dbReference type="Proteomes" id="UP001597101"/>
    </source>
</evidence>
<dbReference type="SUPFAM" id="SSF53335">
    <property type="entry name" value="S-adenosyl-L-methionine-dependent methyltransferases"/>
    <property type="match status" value="1"/>
</dbReference>
<keyword evidence="3" id="KW-1185">Reference proteome</keyword>
<dbReference type="PANTHER" id="PTHR43591">
    <property type="entry name" value="METHYLTRANSFERASE"/>
    <property type="match status" value="1"/>
</dbReference>
<dbReference type="InterPro" id="IPR029063">
    <property type="entry name" value="SAM-dependent_MTases_sf"/>
</dbReference>
<dbReference type="GO" id="GO:0032259">
    <property type="term" value="P:methylation"/>
    <property type="evidence" value="ECO:0007669"/>
    <property type="project" value="UniProtKB-KW"/>
</dbReference>
<name>A0ABW3FFT3_9HYPH</name>
<keyword evidence="2" id="KW-0808">Transferase</keyword>
<sequence length="258" mass="28104">MMVPSAYDATLAQKQAIVAASQDMRRQRQTMIEHLAPKAGEAILEVGCGNGDLTREIANLIGPNGTMVAVDPSSAMIEQASSAAPPARCIEASAVELPFEDNAFDAVIAAQVYCFVPDLKTAVAEAMRVLTPGGRLVILDSDWRSMRWTTGSEAAFARADRIVRAHYAHSDVPEQLPHLLADQGFGNIEQTVFTIENHRSDPDTYSASINDSVETALETVSKYPEYLLSEWQAARAEIIAAGKFHFRLDRIITKAVKT</sequence>
<dbReference type="EMBL" id="JBHTJV010000005">
    <property type="protein sequence ID" value="MFD0916338.1"/>
    <property type="molecule type" value="Genomic_DNA"/>
</dbReference>
<evidence type="ECO:0000313" key="2">
    <source>
        <dbReference type="EMBL" id="MFD0916338.1"/>
    </source>
</evidence>
<evidence type="ECO:0000259" key="1">
    <source>
        <dbReference type="Pfam" id="PF08241"/>
    </source>
</evidence>
<keyword evidence="2" id="KW-0489">Methyltransferase</keyword>
<dbReference type="CDD" id="cd02440">
    <property type="entry name" value="AdoMet_MTases"/>
    <property type="match status" value="1"/>
</dbReference>
<dbReference type="GO" id="GO:0008168">
    <property type="term" value="F:methyltransferase activity"/>
    <property type="evidence" value="ECO:0007669"/>
    <property type="project" value="UniProtKB-KW"/>
</dbReference>
<dbReference type="RefSeq" id="WP_377212195.1">
    <property type="nucleotide sequence ID" value="NZ_JBHTJV010000005.1"/>
</dbReference>
<dbReference type="InterPro" id="IPR013216">
    <property type="entry name" value="Methyltransf_11"/>
</dbReference>
<gene>
    <name evidence="2" type="ORF">ACFQ14_07970</name>
</gene>
<dbReference type="Gene3D" id="3.40.50.150">
    <property type="entry name" value="Vaccinia Virus protein VP39"/>
    <property type="match status" value="1"/>
</dbReference>
<comment type="caution">
    <text evidence="2">The sequence shown here is derived from an EMBL/GenBank/DDBJ whole genome shotgun (WGS) entry which is preliminary data.</text>
</comment>
<dbReference type="Proteomes" id="UP001597101">
    <property type="component" value="Unassembled WGS sequence"/>
</dbReference>
<accession>A0ABW3FFT3</accession>
<reference evidence="3" key="1">
    <citation type="journal article" date="2019" name="Int. J. Syst. Evol. Microbiol.">
        <title>The Global Catalogue of Microorganisms (GCM) 10K type strain sequencing project: providing services to taxonomists for standard genome sequencing and annotation.</title>
        <authorList>
            <consortium name="The Broad Institute Genomics Platform"/>
            <consortium name="The Broad Institute Genome Sequencing Center for Infectious Disease"/>
            <person name="Wu L."/>
            <person name="Ma J."/>
        </authorList>
    </citation>
    <scope>NUCLEOTIDE SEQUENCE [LARGE SCALE GENOMIC DNA]</scope>
    <source>
        <strain evidence="3">CCUG 60023</strain>
    </source>
</reference>